<dbReference type="Pfam" id="PF07687">
    <property type="entry name" value="M20_dimer"/>
    <property type="match status" value="1"/>
</dbReference>
<dbReference type="Gene3D" id="3.40.630.10">
    <property type="entry name" value="Zn peptidases"/>
    <property type="match status" value="1"/>
</dbReference>
<dbReference type="SUPFAM" id="SSF55031">
    <property type="entry name" value="Bacterial exopeptidase dimerisation domain"/>
    <property type="match status" value="1"/>
</dbReference>
<feature type="binding site" evidence="3">
    <location>
        <position position="97"/>
    </location>
    <ligand>
        <name>Zn(2+)</name>
        <dbReference type="ChEBI" id="CHEBI:29105"/>
        <label>2</label>
    </ligand>
</feature>
<feature type="binding site" evidence="3">
    <location>
        <position position="132"/>
    </location>
    <ligand>
        <name>Zn(2+)</name>
        <dbReference type="ChEBI" id="CHEBI:29105"/>
        <label>2</label>
    </ligand>
</feature>
<dbReference type="NCBIfam" id="NF006769">
    <property type="entry name" value="PRK09290.1-3"/>
    <property type="match status" value="1"/>
</dbReference>
<dbReference type="InterPro" id="IPR036264">
    <property type="entry name" value="Bact_exopeptidase_dim_dom"/>
</dbReference>
<protein>
    <submittedName>
        <fullName evidence="5">Putative N-carbamyl-L-amino acid hydrolase (Amidase, hydantoinase/carbamoylase family)</fullName>
        <ecNumber evidence="5">3.5.1.87</ecNumber>
    </submittedName>
</protein>
<dbReference type="GO" id="GO:0050538">
    <property type="term" value="F:N-carbamoyl-L-amino-acid hydrolase activity"/>
    <property type="evidence" value="ECO:0007669"/>
    <property type="project" value="UniProtKB-EC"/>
</dbReference>
<dbReference type="STRING" id="1211777.BN77_p2140021"/>
<dbReference type="PIRSF" id="PIRSF001235">
    <property type="entry name" value="Amidase_carbamoylase"/>
    <property type="match status" value="1"/>
</dbReference>
<dbReference type="Gene3D" id="3.30.70.360">
    <property type="match status" value="1"/>
</dbReference>
<dbReference type="InterPro" id="IPR010158">
    <property type="entry name" value="Amidase_Cbmase"/>
</dbReference>
<dbReference type="NCBIfam" id="TIGR01879">
    <property type="entry name" value="hydantase"/>
    <property type="match status" value="1"/>
</dbReference>
<dbReference type="PANTHER" id="PTHR32494">
    <property type="entry name" value="ALLANTOATE DEIMINASE-RELATED"/>
    <property type="match status" value="1"/>
</dbReference>
<keyword evidence="6" id="KW-1185">Reference proteome</keyword>
<reference evidence="5 6" key="1">
    <citation type="journal article" date="2013" name="Genome Announc.">
        <title>Draft Genome Sequence of Rhizobium mesoamericanum STM3625, a Nitrogen-Fixing Symbiont of Mimosa pudica Isolated in French Guiana (South America).</title>
        <authorList>
            <person name="Moulin L."/>
            <person name="Mornico D."/>
            <person name="Melkonian R."/>
            <person name="Klonowska A."/>
        </authorList>
    </citation>
    <scope>NUCLEOTIDE SEQUENCE [LARGE SCALE GENOMIC DNA]</scope>
    <source>
        <strain evidence="5 6">STM3625</strain>
    </source>
</reference>
<name>K0Q5B2_9HYPH</name>
<sequence>MTHSAATLTNSSRLWSSIMRIAEIGAIEGNGSCRLSLTDEDKEARDLFRFWVTAAGCEVRVDNFGNIYAIRPGARDDLPAVLIGSHLDTQPHGGRFDGVLGVMAGLEIVRALNDAGIETEAPIAIVNWTNEEGVRFKPGLTGSCGFVGALPGGDESSISSSDGSRYYAELARIGYAGQDRPPQISTYFEMHIEQGPVLENAGATIGIVEGVQGVRWFEIDFLGQDAHAGTTPMNNRRDSFLAASRYALGFLERAMDIDPDVRVTFGRVEVEPNSTNTIPGRTRLVLDLRHIDEHVLDRVERLMADQGEPLKKLGFGFSINRIMNVRPASFNRDLKDAVEKVASSLSMPSLRLPSGAMHDASNLAAVVPSAMIFIPSRNGISHNPLEWSEPMHVGDGCEVLCRAVLEAAKA</sequence>
<organism evidence="5 6">
    <name type="scientific">Rhizobium mesoamericanum STM3625</name>
    <dbReference type="NCBI Taxonomy" id="1211777"/>
    <lineage>
        <taxon>Bacteria</taxon>
        <taxon>Pseudomonadati</taxon>
        <taxon>Pseudomonadota</taxon>
        <taxon>Alphaproteobacteria</taxon>
        <taxon>Hyphomicrobiales</taxon>
        <taxon>Rhizobiaceae</taxon>
        <taxon>Rhizobium/Agrobacterium group</taxon>
        <taxon>Rhizobium</taxon>
    </lineage>
</organism>
<feature type="binding site" evidence="3">
    <location>
        <position position="86"/>
    </location>
    <ligand>
        <name>Zn(2+)</name>
        <dbReference type="ChEBI" id="CHEBI:29105"/>
        <label>1</label>
    </ligand>
</feature>
<evidence type="ECO:0000313" key="5">
    <source>
        <dbReference type="EMBL" id="CCM79927.1"/>
    </source>
</evidence>
<dbReference type="Proteomes" id="UP000009319">
    <property type="component" value="Unassembled WGS sequence"/>
</dbReference>
<dbReference type="CDD" id="cd03884">
    <property type="entry name" value="M20_bAS"/>
    <property type="match status" value="1"/>
</dbReference>
<evidence type="ECO:0000256" key="2">
    <source>
        <dbReference type="ARBA" id="ARBA00022801"/>
    </source>
</evidence>
<dbReference type="Pfam" id="PF01546">
    <property type="entry name" value="Peptidase_M20"/>
    <property type="match status" value="1"/>
</dbReference>
<proteinExistence type="inferred from homology"/>
<keyword evidence="3" id="KW-0479">Metal-binding</keyword>
<feature type="binding site" evidence="3">
    <location>
        <position position="191"/>
    </location>
    <ligand>
        <name>Zn(2+)</name>
        <dbReference type="ChEBI" id="CHEBI:29105"/>
        <label>1</label>
    </ligand>
</feature>
<dbReference type="PANTHER" id="PTHR32494:SF5">
    <property type="entry name" value="ALLANTOATE AMIDOHYDROLASE"/>
    <property type="match status" value="1"/>
</dbReference>
<comment type="similarity">
    <text evidence="1">Belongs to the peptidase M20 family.</text>
</comment>
<dbReference type="HOGENOM" id="CLU_024588_2_1_5"/>
<gene>
    <name evidence="5" type="ORF">BN77_p2140021</name>
</gene>
<feature type="binding site" evidence="3">
    <location>
        <position position="382"/>
    </location>
    <ligand>
        <name>Zn(2+)</name>
        <dbReference type="ChEBI" id="CHEBI:29105"/>
        <label>2</label>
    </ligand>
</feature>
<keyword evidence="3" id="KW-0862">Zinc</keyword>
<feature type="domain" description="Peptidase M20 dimerisation" evidence="4">
    <location>
        <begin position="211"/>
        <end position="305"/>
    </location>
</feature>
<dbReference type="SUPFAM" id="SSF53187">
    <property type="entry name" value="Zn-dependent exopeptidases"/>
    <property type="match status" value="1"/>
</dbReference>
<evidence type="ECO:0000256" key="3">
    <source>
        <dbReference type="PIRSR" id="PIRSR001235-1"/>
    </source>
</evidence>
<dbReference type="GO" id="GO:0046872">
    <property type="term" value="F:metal ion binding"/>
    <property type="evidence" value="ECO:0007669"/>
    <property type="project" value="UniProtKB-KW"/>
</dbReference>
<dbReference type="EMBL" id="CANI01000077">
    <property type="protein sequence ID" value="CCM79927.1"/>
    <property type="molecule type" value="Genomic_DNA"/>
</dbReference>
<dbReference type="InterPro" id="IPR002933">
    <property type="entry name" value="Peptidase_M20"/>
</dbReference>
<comment type="caution">
    <text evidence="5">The sequence shown here is derived from an EMBL/GenBank/DDBJ whole genome shotgun (WGS) entry which is preliminary data.</text>
</comment>
<dbReference type="EC" id="3.5.1.87" evidence="5"/>
<feature type="binding site" evidence="3">
    <location>
        <position position="97"/>
    </location>
    <ligand>
        <name>Zn(2+)</name>
        <dbReference type="ChEBI" id="CHEBI:29105"/>
        <label>1</label>
    </ligand>
</feature>
<evidence type="ECO:0000256" key="1">
    <source>
        <dbReference type="ARBA" id="ARBA00006153"/>
    </source>
</evidence>
<dbReference type="InterPro" id="IPR011650">
    <property type="entry name" value="Peptidase_M20_dimer"/>
</dbReference>
<accession>K0Q5B2</accession>
<dbReference type="eggNOG" id="COG0624">
    <property type="taxonomic scope" value="Bacteria"/>
</dbReference>
<comment type="cofactor">
    <cofactor evidence="3">
        <name>Zn(2+)</name>
        <dbReference type="ChEBI" id="CHEBI:29105"/>
    </cofactor>
    <text evidence="3">Binds 2 Zn(2+) ions per subunit.</text>
</comment>
<dbReference type="GO" id="GO:0016813">
    <property type="term" value="F:hydrolase activity, acting on carbon-nitrogen (but not peptide) bonds, in linear amidines"/>
    <property type="evidence" value="ECO:0007669"/>
    <property type="project" value="InterPro"/>
</dbReference>
<dbReference type="AlphaFoldDB" id="K0Q5B2"/>
<evidence type="ECO:0000259" key="4">
    <source>
        <dbReference type="Pfam" id="PF07687"/>
    </source>
</evidence>
<keyword evidence="2 5" id="KW-0378">Hydrolase</keyword>
<evidence type="ECO:0000313" key="6">
    <source>
        <dbReference type="Proteomes" id="UP000009319"/>
    </source>
</evidence>